<protein>
    <submittedName>
        <fullName evidence="1">Uncharacterized protein</fullName>
    </submittedName>
</protein>
<evidence type="ECO:0000313" key="2">
    <source>
        <dbReference type="Proteomes" id="UP000187455"/>
    </source>
</evidence>
<organism evidence="1 2">
    <name type="scientific">Smittium mucronatum</name>
    <dbReference type="NCBI Taxonomy" id="133383"/>
    <lineage>
        <taxon>Eukaryota</taxon>
        <taxon>Fungi</taxon>
        <taxon>Fungi incertae sedis</taxon>
        <taxon>Zoopagomycota</taxon>
        <taxon>Kickxellomycotina</taxon>
        <taxon>Harpellomycetes</taxon>
        <taxon>Harpellales</taxon>
        <taxon>Legeriomycetaceae</taxon>
        <taxon>Smittium</taxon>
    </lineage>
</organism>
<comment type="caution">
    <text evidence="1">The sequence shown here is derived from an EMBL/GenBank/DDBJ whole genome shotgun (WGS) entry which is preliminary data.</text>
</comment>
<keyword evidence="2" id="KW-1185">Reference proteome</keyword>
<sequence>MKVRRYVLDHIYVRVILSQEKISNGVIANLFVKLYSFEPRFKYDILKFRIIFTVKYNIFSELHHILTYSMTSKLLENTNTADHDLSWAIYEES</sequence>
<reference evidence="1 2" key="1">
    <citation type="journal article" date="2016" name="Mol. Biol. Evol.">
        <title>Genome-Wide Survey of Gut Fungi (Harpellales) Reveals the First Horizontally Transferred Ubiquitin Gene from a Mosquito Host.</title>
        <authorList>
            <person name="Wang Y."/>
            <person name="White M.M."/>
            <person name="Kvist S."/>
            <person name="Moncalvo J.M."/>
        </authorList>
    </citation>
    <scope>NUCLEOTIDE SEQUENCE [LARGE SCALE GENOMIC DNA]</scope>
    <source>
        <strain evidence="1 2">ALG-7-W6</strain>
    </source>
</reference>
<dbReference type="Proteomes" id="UP000187455">
    <property type="component" value="Unassembled WGS sequence"/>
</dbReference>
<accession>A0A1R0H2B2</accession>
<name>A0A1R0H2B2_9FUNG</name>
<evidence type="ECO:0000313" key="1">
    <source>
        <dbReference type="EMBL" id="OLY83247.1"/>
    </source>
</evidence>
<dbReference type="EMBL" id="LSSL01000995">
    <property type="protein sequence ID" value="OLY83247.1"/>
    <property type="molecule type" value="Genomic_DNA"/>
</dbReference>
<dbReference type="AlphaFoldDB" id="A0A1R0H2B2"/>
<proteinExistence type="predicted"/>
<gene>
    <name evidence="1" type="ORF">AYI68_g2617</name>
</gene>